<reference evidence="1 2" key="1">
    <citation type="submission" date="2016-08" db="EMBL/GenBank/DDBJ databases">
        <title>A Parts List for Fungal Cellulosomes Revealed by Comparative Genomics.</title>
        <authorList>
            <consortium name="DOE Joint Genome Institute"/>
            <person name="Haitjema C.H."/>
            <person name="Gilmore S.P."/>
            <person name="Henske J.K."/>
            <person name="Solomon K.V."/>
            <person name="De Groot R."/>
            <person name="Kuo A."/>
            <person name="Mondo S.J."/>
            <person name="Salamov A.A."/>
            <person name="Labutti K."/>
            <person name="Zhao Z."/>
            <person name="Chiniquy J."/>
            <person name="Barry K."/>
            <person name="Brewer H.M."/>
            <person name="Purvine S.O."/>
            <person name="Wright A.T."/>
            <person name="Boxma B."/>
            <person name="Van Alen T."/>
            <person name="Hackstein J.H."/>
            <person name="Baker S.E."/>
            <person name="Grigoriev I.V."/>
            <person name="O'Malley M.A."/>
        </authorList>
    </citation>
    <scope>NUCLEOTIDE SEQUENCE [LARGE SCALE GENOMIC DNA]</scope>
    <source>
        <strain evidence="1 2">G1</strain>
    </source>
</reference>
<gene>
    <name evidence="1" type="ORF">LY90DRAFT_519920</name>
</gene>
<protein>
    <submittedName>
        <fullName evidence="1">Uncharacterized protein</fullName>
    </submittedName>
</protein>
<keyword evidence="2" id="KW-1185">Reference proteome</keyword>
<evidence type="ECO:0000313" key="2">
    <source>
        <dbReference type="Proteomes" id="UP000193920"/>
    </source>
</evidence>
<accession>A0A1Y1YMJ7</accession>
<dbReference type="AlphaFoldDB" id="A0A1Y1YMJ7"/>
<sequence>MCCTILDHKINMIHPQLAKEMGFKREDRPLTFTIAASKVLIPQVTKIDIHDQQPKVFKIDGEKPGLPDVDSPGECEGESIYMVQINEKEEAEPEETKPIARITQLINQVINN</sequence>
<comment type="caution">
    <text evidence="1">The sequence shown here is derived from an EMBL/GenBank/DDBJ whole genome shotgun (WGS) entry which is preliminary data.</text>
</comment>
<dbReference type="Proteomes" id="UP000193920">
    <property type="component" value="Unassembled WGS sequence"/>
</dbReference>
<name>A0A1Y1YMJ7_9FUNG</name>
<proteinExistence type="predicted"/>
<organism evidence="1 2">
    <name type="scientific">Neocallimastix californiae</name>
    <dbReference type="NCBI Taxonomy" id="1754190"/>
    <lineage>
        <taxon>Eukaryota</taxon>
        <taxon>Fungi</taxon>
        <taxon>Fungi incertae sedis</taxon>
        <taxon>Chytridiomycota</taxon>
        <taxon>Chytridiomycota incertae sedis</taxon>
        <taxon>Neocallimastigomycetes</taxon>
        <taxon>Neocallimastigales</taxon>
        <taxon>Neocallimastigaceae</taxon>
        <taxon>Neocallimastix</taxon>
    </lineage>
</organism>
<dbReference type="EMBL" id="MCOG01000550">
    <property type="protein sequence ID" value="ORX99232.1"/>
    <property type="molecule type" value="Genomic_DNA"/>
</dbReference>
<evidence type="ECO:0000313" key="1">
    <source>
        <dbReference type="EMBL" id="ORX99232.1"/>
    </source>
</evidence>